<feature type="transmembrane region" description="Helical" evidence="14">
    <location>
        <begin position="12"/>
        <end position="29"/>
    </location>
</feature>
<dbReference type="GO" id="GO:0000155">
    <property type="term" value="F:phosphorelay sensor kinase activity"/>
    <property type="evidence" value="ECO:0007669"/>
    <property type="project" value="InterPro"/>
</dbReference>
<keyword evidence="8" id="KW-0547">Nucleotide-binding</keyword>
<evidence type="ECO:0000256" key="8">
    <source>
        <dbReference type="ARBA" id="ARBA00022741"/>
    </source>
</evidence>
<keyword evidence="12" id="KW-0902">Two-component regulatory system</keyword>
<dbReference type="SUPFAM" id="SSF55874">
    <property type="entry name" value="ATPase domain of HSP90 chaperone/DNA topoisomerase II/histidine kinase"/>
    <property type="match status" value="1"/>
</dbReference>
<dbReference type="GO" id="GO:0005524">
    <property type="term" value="F:ATP binding"/>
    <property type="evidence" value="ECO:0007669"/>
    <property type="project" value="UniProtKB-KW"/>
</dbReference>
<dbReference type="InterPro" id="IPR003594">
    <property type="entry name" value="HATPase_dom"/>
</dbReference>
<organism evidence="16 17">
    <name type="scientific">Alkalicoccobacillus porphyridii</name>
    <dbReference type="NCBI Taxonomy" id="2597270"/>
    <lineage>
        <taxon>Bacteria</taxon>
        <taxon>Bacillati</taxon>
        <taxon>Bacillota</taxon>
        <taxon>Bacilli</taxon>
        <taxon>Bacillales</taxon>
        <taxon>Bacillaceae</taxon>
        <taxon>Alkalicoccobacillus</taxon>
    </lineage>
</organism>
<evidence type="ECO:0000256" key="4">
    <source>
        <dbReference type="ARBA" id="ARBA00022475"/>
    </source>
</evidence>
<feature type="transmembrane region" description="Helical" evidence="14">
    <location>
        <begin position="41"/>
        <end position="59"/>
    </location>
</feature>
<keyword evidence="17" id="KW-1185">Reference proteome</keyword>
<evidence type="ECO:0000256" key="1">
    <source>
        <dbReference type="ARBA" id="ARBA00000085"/>
    </source>
</evidence>
<evidence type="ECO:0000256" key="2">
    <source>
        <dbReference type="ARBA" id="ARBA00004651"/>
    </source>
</evidence>
<dbReference type="Gene3D" id="3.30.565.10">
    <property type="entry name" value="Histidine kinase-like ATPase, C-terminal domain"/>
    <property type="match status" value="1"/>
</dbReference>
<dbReference type="PANTHER" id="PTHR45453">
    <property type="entry name" value="PHOSPHATE REGULON SENSOR PROTEIN PHOR"/>
    <property type="match status" value="1"/>
</dbReference>
<comment type="catalytic activity">
    <reaction evidence="1">
        <text>ATP + protein L-histidine = ADP + protein N-phospho-L-histidine.</text>
        <dbReference type="EC" id="2.7.13.3"/>
    </reaction>
</comment>
<evidence type="ECO:0000256" key="14">
    <source>
        <dbReference type="SAM" id="Phobius"/>
    </source>
</evidence>
<sequence>MFVSYMIYKKSWIVLIGVLLFLTNTLIQLDAGITVNPYSLLYLNIIFLVTFLCFFIWRYKRETSYLKSIRTLIDQMEEDWIENLPSPSNRFPDGLMYSFLSSADQLHKKKVSEHTSAQILEHQYLDSWVHEMKAPLTAMRLTIDAHRHHELAQKLDAEWLRLHLLVDRQLYISRLPTLETDFSVGEVNLEEMVKEEIRELFSWCMEKDISVDIPQKQKTLALTDKKWCQFVFRQLLTNAIKYSPRGGRIQVELYQTEQGFVTLQITDEGPGIQAHDLPRIFDKGFTGENGRVQHAATGLGLYLAKEITKKLHIQMNVTSEVGNGTTAYLVFSKNHPFEQVRALSI</sequence>
<keyword evidence="5" id="KW-0597">Phosphoprotein</keyword>
<evidence type="ECO:0000259" key="15">
    <source>
        <dbReference type="PROSITE" id="PS50109"/>
    </source>
</evidence>
<dbReference type="InterPro" id="IPR050351">
    <property type="entry name" value="BphY/WalK/GraS-like"/>
</dbReference>
<dbReference type="SMART" id="SM00388">
    <property type="entry name" value="HisKA"/>
    <property type="match status" value="1"/>
</dbReference>
<dbReference type="PROSITE" id="PS50109">
    <property type="entry name" value="HIS_KIN"/>
    <property type="match status" value="1"/>
</dbReference>
<feature type="domain" description="Histidine kinase" evidence="15">
    <location>
        <begin position="127"/>
        <end position="335"/>
    </location>
</feature>
<dbReference type="PANTHER" id="PTHR45453:SF2">
    <property type="entry name" value="HISTIDINE KINASE"/>
    <property type="match status" value="1"/>
</dbReference>
<evidence type="ECO:0000256" key="6">
    <source>
        <dbReference type="ARBA" id="ARBA00022679"/>
    </source>
</evidence>
<dbReference type="GO" id="GO:0016036">
    <property type="term" value="P:cellular response to phosphate starvation"/>
    <property type="evidence" value="ECO:0007669"/>
    <property type="project" value="TreeGrafter"/>
</dbReference>
<accession>A0A554A2F6</accession>
<protein>
    <recommendedName>
        <fullName evidence="3">histidine kinase</fullName>
        <ecNumber evidence="3">2.7.13.3</ecNumber>
    </recommendedName>
</protein>
<comment type="caution">
    <text evidence="16">The sequence shown here is derived from an EMBL/GenBank/DDBJ whole genome shotgun (WGS) entry which is preliminary data.</text>
</comment>
<evidence type="ECO:0000313" key="17">
    <source>
        <dbReference type="Proteomes" id="UP000318521"/>
    </source>
</evidence>
<evidence type="ECO:0000256" key="3">
    <source>
        <dbReference type="ARBA" id="ARBA00012438"/>
    </source>
</evidence>
<dbReference type="EMBL" id="VLXZ01000002">
    <property type="protein sequence ID" value="TSB47873.1"/>
    <property type="molecule type" value="Genomic_DNA"/>
</dbReference>
<evidence type="ECO:0000256" key="13">
    <source>
        <dbReference type="ARBA" id="ARBA00023136"/>
    </source>
</evidence>
<proteinExistence type="predicted"/>
<dbReference type="OrthoDB" id="9780487at2"/>
<name>A0A554A2F6_9BACI</name>
<dbReference type="EC" id="2.7.13.3" evidence="3"/>
<gene>
    <name evidence="16" type="ORF">FN960_05035</name>
</gene>
<evidence type="ECO:0000256" key="12">
    <source>
        <dbReference type="ARBA" id="ARBA00023012"/>
    </source>
</evidence>
<dbReference type="AlphaFoldDB" id="A0A554A2F6"/>
<dbReference type="Pfam" id="PF02518">
    <property type="entry name" value="HATPase_c"/>
    <property type="match status" value="1"/>
</dbReference>
<evidence type="ECO:0000256" key="7">
    <source>
        <dbReference type="ARBA" id="ARBA00022692"/>
    </source>
</evidence>
<evidence type="ECO:0000256" key="10">
    <source>
        <dbReference type="ARBA" id="ARBA00022840"/>
    </source>
</evidence>
<dbReference type="InterPro" id="IPR005467">
    <property type="entry name" value="His_kinase_dom"/>
</dbReference>
<dbReference type="InterPro" id="IPR003661">
    <property type="entry name" value="HisK_dim/P_dom"/>
</dbReference>
<keyword evidence="13 14" id="KW-0472">Membrane</keyword>
<evidence type="ECO:0000256" key="9">
    <source>
        <dbReference type="ARBA" id="ARBA00022777"/>
    </source>
</evidence>
<evidence type="ECO:0000313" key="16">
    <source>
        <dbReference type="EMBL" id="TSB47873.1"/>
    </source>
</evidence>
<keyword evidence="4" id="KW-1003">Cell membrane</keyword>
<keyword evidence="10" id="KW-0067">ATP-binding</keyword>
<reference evidence="16 17" key="1">
    <citation type="submission" date="2019-07" db="EMBL/GenBank/DDBJ databases">
        <authorList>
            <person name="Park Y.J."/>
            <person name="Jeong S.E."/>
            <person name="Jung H.S."/>
        </authorList>
    </citation>
    <scope>NUCLEOTIDE SEQUENCE [LARGE SCALE GENOMIC DNA]</scope>
    <source>
        <strain evidence="17">P16(2019)</strain>
    </source>
</reference>
<comment type="subcellular location">
    <subcellularLocation>
        <location evidence="2">Cell membrane</location>
        <topology evidence="2">Multi-pass membrane protein</topology>
    </subcellularLocation>
</comment>
<keyword evidence="9 16" id="KW-0418">Kinase</keyword>
<dbReference type="GO" id="GO:0004721">
    <property type="term" value="F:phosphoprotein phosphatase activity"/>
    <property type="evidence" value="ECO:0007669"/>
    <property type="project" value="TreeGrafter"/>
</dbReference>
<dbReference type="PRINTS" id="PR00344">
    <property type="entry name" value="BCTRLSENSOR"/>
</dbReference>
<dbReference type="GO" id="GO:0005886">
    <property type="term" value="C:plasma membrane"/>
    <property type="evidence" value="ECO:0007669"/>
    <property type="project" value="UniProtKB-SubCell"/>
</dbReference>
<keyword evidence="11 14" id="KW-1133">Transmembrane helix</keyword>
<evidence type="ECO:0000256" key="5">
    <source>
        <dbReference type="ARBA" id="ARBA00022553"/>
    </source>
</evidence>
<evidence type="ECO:0000256" key="11">
    <source>
        <dbReference type="ARBA" id="ARBA00022989"/>
    </source>
</evidence>
<dbReference type="Proteomes" id="UP000318521">
    <property type="component" value="Unassembled WGS sequence"/>
</dbReference>
<dbReference type="SMART" id="SM00387">
    <property type="entry name" value="HATPase_c"/>
    <property type="match status" value="1"/>
</dbReference>
<dbReference type="InterPro" id="IPR004358">
    <property type="entry name" value="Sig_transdc_His_kin-like_C"/>
</dbReference>
<keyword evidence="7 14" id="KW-0812">Transmembrane</keyword>
<dbReference type="InterPro" id="IPR036890">
    <property type="entry name" value="HATPase_C_sf"/>
</dbReference>
<keyword evidence="6" id="KW-0808">Transferase</keyword>
<dbReference type="RefSeq" id="WP_143847506.1">
    <property type="nucleotide sequence ID" value="NZ_VLXZ01000002.1"/>
</dbReference>